<dbReference type="PROSITE" id="PS50011">
    <property type="entry name" value="PROTEIN_KINASE_DOM"/>
    <property type="match status" value="1"/>
</dbReference>
<keyword evidence="3" id="KW-1185">Reference proteome</keyword>
<proteinExistence type="predicted"/>
<dbReference type="Proteomes" id="UP001230188">
    <property type="component" value="Unassembled WGS sequence"/>
</dbReference>
<dbReference type="Pfam" id="PF07714">
    <property type="entry name" value="PK_Tyr_Ser-Thr"/>
    <property type="match status" value="1"/>
</dbReference>
<dbReference type="GO" id="GO:0005737">
    <property type="term" value="C:cytoplasm"/>
    <property type="evidence" value="ECO:0007669"/>
    <property type="project" value="TreeGrafter"/>
</dbReference>
<dbReference type="GO" id="GO:0005524">
    <property type="term" value="F:ATP binding"/>
    <property type="evidence" value="ECO:0007669"/>
    <property type="project" value="InterPro"/>
</dbReference>
<dbReference type="InterPro" id="IPR050167">
    <property type="entry name" value="Ser_Thr_protein_kinase"/>
</dbReference>
<sequence length="164" mass="18456">MITGPSHPAIPQHRDLKSSNILVTDDFSCKISDFGLSRSAEFRTRTTTESKQGAAGTTPFMAPELLDETQMFTEKSDVYSYGMVLYEITTTRTHPWAGFKAGQIARRVVDKDMRPAVSKDADAHLVTIVQHCWKQDPNERPSFADVVARYFHQVTPPPRPCRDV</sequence>
<name>A0AAD7ULC4_9STRA</name>
<dbReference type="SUPFAM" id="SSF56112">
    <property type="entry name" value="Protein kinase-like (PK-like)"/>
    <property type="match status" value="1"/>
</dbReference>
<protein>
    <recommendedName>
        <fullName evidence="1">Protein kinase domain-containing protein</fullName>
    </recommendedName>
</protein>
<dbReference type="PRINTS" id="PR00109">
    <property type="entry name" value="TYRKINASE"/>
</dbReference>
<dbReference type="PANTHER" id="PTHR23257:SF963">
    <property type="entry name" value="AT08303P"/>
    <property type="match status" value="1"/>
</dbReference>
<reference evidence="2" key="1">
    <citation type="submission" date="2023-01" db="EMBL/GenBank/DDBJ databases">
        <title>Metagenome sequencing of chrysophaentin producing Chrysophaeum taylorii.</title>
        <authorList>
            <person name="Davison J."/>
            <person name="Bewley C."/>
        </authorList>
    </citation>
    <scope>NUCLEOTIDE SEQUENCE</scope>
    <source>
        <strain evidence="2">NIES-1699</strain>
    </source>
</reference>
<dbReference type="GO" id="GO:0004672">
    <property type="term" value="F:protein kinase activity"/>
    <property type="evidence" value="ECO:0007669"/>
    <property type="project" value="InterPro"/>
</dbReference>
<organism evidence="2 3">
    <name type="scientific">Chrysophaeum taylorii</name>
    <dbReference type="NCBI Taxonomy" id="2483200"/>
    <lineage>
        <taxon>Eukaryota</taxon>
        <taxon>Sar</taxon>
        <taxon>Stramenopiles</taxon>
        <taxon>Ochrophyta</taxon>
        <taxon>Pelagophyceae</taxon>
        <taxon>Pelagomonadales</taxon>
        <taxon>Pelagomonadaceae</taxon>
        <taxon>Chrysophaeum</taxon>
    </lineage>
</organism>
<accession>A0AAD7ULC4</accession>
<dbReference type="Gene3D" id="1.10.510.10">
    <property type="entry name" value="Transferase(Phosphotransferase) domain 1"/>
    <property type="match status" value="1"/>
</dbReference>
<feature type="domain" description="Protein kinase" evidence="1">
    <location>
        <begin position="1"/>
        <end position="155"/>
    </location>
</feature>
<dbReference type="GO" id="GO:0007165">
    <property type="term" value="P:signal transduction"/>
    <property type="evidence" value="ECO:0007669"/>
    <property type="project" value="TreeGrafter"/>
</dbReference>
<dbReference type="AlphaFoldDB" id="A0AAD7ULC4"/>
<dbReference type="PANTHER" id="PTHR23257">
    <property type="entry name" value="SERINE-THREONINE PROTEIN KINASE"/>
    <property type="match status" value="1"/>
</dbReference>
<gene>
    <name evidence="2" type="ORF">CTAYLR_005149</name>
</gene>
<dbReference type="EMBL" id="JAQMWT010000074">
    <property type="protein sequence ID" value="KAJ8611481.1"/>
    <property type="molecule type" value="Genomic_DNA"/>
</dbReference>
<evidence type="ECO:0000313" key="2">
    <source>
        <dbReference type="EMBL" id="KAJ8611481.1"/>
    </source>
</evidence>
<evidence type="ECO:0000313" key="3">
    <source>
        <dbReference type="Proteomes" id="UP001230188"/>
    </source>
</evidence>
<dbReference type="SMART" id="SM00220">
    <property type="entry name" value="S_TKc"/>
    <property type="match status" value="1"/>
</dbReference>
<dbReference type="InterPro" id="IPR001245">
    <property type="entry name" value="Ser-Thr/Tyr_kinase_cat_dom"/>
</dbReference>
<dbReference type="InterPro" id="IPR000719">
    <property type="entry name" value="Prot_kinase_dom"/>
</dbReference>
<dbReference type="InterPro" id="IPR011009">
    <property type="entry name" value="Kinase-like_dom_sf"/>
</dbReference>
<evidence type="ECO:0000259" key="1">
    <source>
        <dbReference type="PROSITE" id="PS50011"/>
    </source>
</evidence>
<comment type="caution">
    <text evidence="2">The sequence shown here is derived from an EMBL/GenBank/DDBJ whole genome shotgun (WGS) entry which is preliminary data.</text>
</comment>